<comment type="caution">
    <text evidence="9">The sequence shown here is derived from an EMBL/GenBank/DDBJ whole genome shotgun (WGS) entry which is preliminary data.</text>
</comment>
<dbReference type="Pfam" id="PF00441">
    <property type="entry name" value="Acyl-CoA_dh_1"/>
    <property type="match status" value="1"/>
</dbReference>
<evidence type="ECO:0000313" key="9">
    <source>
        <dbReference type="EMBL" id="KAK6192103.1"/>
    </source>
</evidence>
<dbReference type="AlphaFoldDB" id="A0AAN8KBP6"/>
<dbReference type="Gene3D" id="1.20.140.10">
    <property type="entry name" value="Butyryl-CoA Dehydrogenase, subunit A, domain 3"/>
    <property type="match status" value="1"/>
</dbReference>
<dbReference type="PANTHER" id="PTHR42707:SF2">
    <property type="entry name" value="ACD11 DEHYDROGENASE"/>
    <property type="match status" value="1"/>
</dbReference>
<dbReference type="InterPro" id="IPR006091">
    <property type="entry name" value="Acyl-CoA_Oxase/DH_mid-dom"/>
</dbReference>
<dbReference type="GO" id="GO:0003995">
    <property type="term" value="F:acyl-CoA dehydrogenase activity"/>
    <property type="evidence" value="ECO:0007669"/>
    <property type="project" value="TreeGrafter"/>
</dbReference>
<protein>
    <recommendedName>
        <fullName evidence="11">Acyl-CoA dehydrogenase</fullName>
    </recommendedName>
</protein>
<dbReference type="InterPro" id="IPR052904">
    <property type="entry name" value="Acyl-CoA_dehydrogenase-like"/>
</dbReference>
<dbReference type="SUPFAM" id="SSF56645">
    <property type="entry name" value="Acyl-CoA dehydrogenase NM domain-like"/>
    <property type="match status" value="1"/>
</dbReference>
<evidence type="ECO:0000256" key="1">
    <source>
        <dbReference type="ARBA" id="ARBA00009347"/>
    </source>
</evidence>
<evidence type="ECO:0000313" key="10">
    <source>
        <dbReference type="Proteomes" id="UP001347796"/>
    </source>
</evidence>
<dbReference type="InterPro" id="IPR036250">
    <property type="entry name" value="AcylCo_DH-like_C"/>
</dbReference>
<keyword evidence="4" id="KW-0560">Oxidoreductase</keyword>
<dbReference type="Gene3D" id="2.40.110.20">
    <property type="match status" value="1"/>
</dbReference>
<dbReference type="Pfam" id="PF02770">
    <property type="entry name" value="Acyl-CoA_dh_M"/>
    <property type="match status" value="1"/>
</dbReference>
<feature type="domain" description="Acyl-CoA dehydrogenase 11-like C-terminal" evidence="8">
    <location>
        <begin position="499"/>
        <end position="615"/>
    </location>
</feature>
<feature type="domain" description="Adaptive response protein AidB N-terminal" evidence="7">
    <location>
        <begin position="60"/>
        <end position="191"/>
    </location>
</feature>
<evidence type="ECO:0000256" key="3">
    <source>
        <dbReference type="ARBA" id="ARBA00022827"/>
    </source>
</evidence>
<gene>
    <name evidence="9" type="ORF">SNE40_003641</name>
</gene>
<reference evidence="9 10" key="1">
    <citation type="submission" date="2024-01" db="EMBL/GenBank/DDBJ databases">
        <title>The genome of the rayed Mediterranean limpet Patella caerulea (Linnaeus, 1758).</title>
        <authorList>
            <person name="Anh-Thu Weber A."/>
            <person name="Halstead-Nussloch G."/>
        </authorList>
    </citation>
    <scope>NUCLEOTIDE SEQUENCE [LARGE SCALE GENOMIC DNA]</scope>
    <source>
        <strain evidence="9">AATW-2023a</strain>
        <tissue evidence="9">Whole specimen</tissue>
    </source>
</reference>
<evidence type="ECO:0000256" key="4">
    <source>
        <dbReference type="RuleBase" id="RU362125"/>
    </source>
</evidence>
<feature type="domain" description="Acyl-CoA dehydrogenase/oxidase C-terminal" evidence="5">
    <location>
        <begin position="334"/>
        <end position="492"/>
    </location>
</feature>
<evidence type="ECO:0000256" key="2">
    <source>
        <dbReference type="ARBA" id="ARBA00022630"/>
    </source>
</evidence>
<dbReference type="InterPro" id="IPR009100">
    <property type="entry name" value="AcylCoA_DH/oxidase_NM_dom_sf"/>
</dbReference>
<dbReference type="InterPro" id="IPR009075">
    <property type="entry name" value="AcylCo_DH/oxidase_C"/>
</dbReference>
<proteinExistence type="inferred from homology"/>
<dbReference type="Gene3D" id="6.10.250.600">
    <property type="match status" value="1"/>
</dbReference>
<comment type="cofactor">
    <cofactor evidence="4">
        <name>FAD</name>
        <dbReference type="ChEBI" id="CHEBI:57692"/>
    </cofactor>
</comment>
<evidence type="ECO:0008006" key="11">
    <source>
        <dbReference type="Google" id="ProtNLM"/>
    </source>
</evidence>
<sequence>MLKLRHQGVLSMRNIVRKSTSVIAHSDLQELEDGRIVHSGMPFAHAKIGQFFQDKPLLGNQFSEDTVLQSYLQRYVPKEIYGEISPDLKRFGERVATDIYDLHLQCDKEIPQLEQYDAWGKRVDNLITSPAWKRMHDISAEEGLIAIAYEKKYGEWSRLYQMAKLYLYSPSAGLYSCPLAMTDGASSIIETIGDENPWMKERAYIRLTSRDPKKFWTSGQWMTERRGGSDVAKGTETLAQLQPDGSYTLHGYKWFSSATDSDMTFTLARPLDKNGMVVDGTKGLSLFYLEIRNEDDQLNNIQIQKLKNKLGTKQVPTAELLLDGTRAFKVSDDGRGVASISSMLTITRMHNALSSASSMRRIVNMARDYSTRRQAFGNVLKDYPLHIQTLARMEIETRGATLFFLEMTRLLGKEDVKIISDEEKELFRLMTPVLKLYTAKQAVSVASEGLECFGGQGYIEDTGIPGILRDAQVLTIWEGTTNILSLDVLRAISKSNGHALKTYYKEIQNKLNMIKDNKSLEESGIKVSNAADNIIDFATKNTSSLQFAARDFAYSLARTYMSALMLEQATSSNGTDQDIYAAIRWCQQDLCPVTTNHKTESYSSQTEDANFNLVFDGYSRPSRL</sequence>
<evidence type="ECO:0000259" key="5">
    <source>
        <dbReference type="Pfam" id="PF00441"/>
    </source>
</evidence>
<evidence type="ECO:0000259" key="8">
    <source>
        <dbReference type="Pfam" id="PF22217"/>
    </source>
</evidence>
<dbReference type="Pfam" id="PF18158">
    <property type="entry name" value="AidB_N"/>
    <property type="match status" value="1"/>
</dbReference>
<name>A0AAN8KBP6_PATCE</name>
<dbReference type="InterPro" id="IPR041504">
    <property type="entry name" value="AidB_N"/>
</dbReference>
<feature type="domain" description="Acyl-CoA oxidase/dehydrogenase middle" evidence="6">
    <location>
        <begin position="220"/>
        <end position="323"/>
    </location>
</feature>
<dbReference type="PANTHER" id="PTHR42707">
    <property type="entry name" value="ACYL-COA DEHYDROGENASE"/>
    <property type="match status" value="1"/>
</dbReference>
<dbReference type="SUPFAM" id="SSF47203">
    <property type="entry name" value="Acyl-CoA dehydrogenase C-terminal domain-like"/>
    <property type="match status" value="1"/>
</dbReference>
<keyword evidence="3 4" id="KW-0274">FAD</keyword>
<dbReference type="EMBL" id="JAZGQO010000002">
    <property type="protein sequence ID" value="KAK6192103.1"/>
    <property type="molecule type" value="Genomic_DNA"/>
</dbReference>
<dbReference type="InterPro" id="IPR053998">
    <property type="entry name" value="ACDH-11_C"/>
</dbReference>
<dbReference type="Pfam" id="PF22217">
    <property type="entry name" value="ACDH-11_C"/>
    <property type="match status" value="1"/>
</dbReference>
<dbReference type="Proteomes" id="UP001347796">
    <property type="component" value="Unassembled WGS sequence"/>
</dbReference>
<accession>A0AAN8KBP6</accession>
<evidence type="ECO:0000259" key="7">
    <source>
        <dbReference type="Pfam" id="PF18158"/>
    </source>
</evidence>
<organism evidence="9 10">
    <name type="scientific">Patella caerulea</name>
    <name type="common">Rayed Mediterranean limpet</name>
    <dbReference type="NCBI Taxonomy" id="87958"/>
    <lineage>
        <taxon>Eukaryota</taxon>
        <taxon>Metazoa</taxon>
        <taxon>Spiralia</taxon>
        <taxon>Lophotrochozoa</taxon>
        <taxon>Mollusca</taxon>
        <taxon>Gastropoda</taxon>
        <taxon>Patellogastropoda</taxon>
        <taxon>Patelloidea</taxon>
        <taxon>Patellidae</taxon>
        <taxon>Patella</taxon>
    </lineage>
</organism>
<keyword evidence="2 4" id="KW-0285">Flavoprotein</keyword>
<evidence type="ECO:0000259" key="6">
    <source>
        <dbReference type="Pfam" id="PF02770"/>
    </source>
</evidence>
<comment type="similarity">
    <text evidence="1 4">Belongs to the acyl-CoA dehydrogenase family.</text>
</comment>
<keyword evidence="10" id="KW-1185">Reference proteome</keyword>